<dbReference type="Proteomes" id="UP001140949">
    <property type="component" value="Unassembled WGS sequence"/>
</dbReference>
<reference evidence="2" key="1">
    <citation type="journal article" date="2023" name="GigaByte">
        <title>Genome assembly of the bearded iris, Iris pallida Lam.</title>
        <authorList>
            <person name="Bruccoleri R.E."/>
            <person name="Oakeley E.J."/>
            <person name="Faust A.M.E."/>
            <person name="Altorfer M."/>
            <person name="Dessus-Babus S."/>
            <person name="Burckhardt D."/>
            <person name="Oertli M."/>
            <person name="Naumann U."/>
            <person name="Petersen F."/>
            <person name="Wong J."/>
        </authorList>
    </citation>
    <scope>NUCLEOTIDE SEQUENCE</scope>
    <source>
        <strain evidence="2">GSM-AAB239-AS_SAM_17_03QT</strain>
    </source>
</reference>
<dbReference type="NCBIfam" id="TIGR01615">
    <property type="entry name" value="A_thal_3542"/>
    <property type="match status" value="1"/>
</dbReference>
<dbReference type="PANTHER" id="PTHR31579">
    <property type="entry name" value="OS03G0796600 PROTEIN"/>
    <property type="match status" value="1"/>
</dbReference>
<organism evidence="2 3">
    <name type="scientific">Iris pallida</name>
    <name type="common">Sweet iris</name>
    <dbReference type="NCBI Taxonomy" id="29817"/>
    <lineage>
        <taxon>Eukaryota</taxon>
        <taxon>Viridiplantae</taxon>
        <taxon>Streptophyta</taxon>
        <taxon>Embryophyta</taxon>
        <taxon>Tracheophyta</taxon>
        <taxon>Spermatophyta</taxon>
        <taxon>Magnoliopsida</taxon>
        <taxon>Liliopsida</taxon>
        <taxon>Asparagales</taxon>
        <taxon>Iridaceae</taxon>
        <taxon>Iridoideae</taxon>
        <taxon>Irideae</taxon>
        <taxon>Iris</taxon>
    </lineage>
</organism>
<dbReference type="Pfam" id="PF04720">
    <property type="entry name" value="PDDEXK_6"/>
    <property type="match status" value="1"/>
</dbReference>
<evidence type="ECO:0000256" key="1">
    <source>
        <dbReference type="SAM" id="MobiDB-lite"/>
    </source>
</evidence>
<sequence>MELDFFEFENDHSPNAQRFVEEEEEEDEEQAGATAAESKAFWEEQHQLLKEAMSRTGSTEARIRRDTEEALRRMGSAGDLVCTCSRECRRNCVLNNIVERLRNAGYDSAICKSKWLRSPDIPSGEHIYTDVVVEPKDKKKAPVRVVIELNFRSEFEMARGSRDYNSLVGRLPEVFVGKPERLRGVVKVMCAAAKRCMKENKMHMAPWRKHKYMQSKWLGTCERTLPPSLPLPAVVADRTGSRPARPRASMLTFDLHFPAVEVV</sequence>
<dbReference type="EMBL" id="JANAVB010037620">
    <property type="protein sequence ID" value="KAJ6801692.1"/>
    <property type="molecule type" value="Genomic_DNA"/>
</dbReference>
<feature type="region of interest" description="Disordered" evidence="1">
    <location>
        <begin position="1"/>
        <end position="38"/>
    </location>
</feature>
<dbReference type="PANTHER" id="PTHR31579:SF58">
    <property type="entry name" value="PLANT-SPECIFIC DOMAIN TIGR01615 FAMILY PROTEIN"/>
    <property type="match status" value="1"/>
</dbReference>
<keyword evidence="3" id="KW-1185">Reference proteome</keyword>
<protein>
    <submittedName>
        <fullName evidence="2">Uncharacterized protein</fullName>
    </submittedName>
</protein>
<dbReference type="InterPro" id="IPR006502">
    <property type="entry name" value="PDDEXK-like"/>
</dbReference>
<evidence type="ECO:0000313" key="2">
    <source>
        <dbReference type="EMBL" id="KAJ6801692.1"/>
    </source>
</evidence>
<feature type="compositionally biased region" description="Acidic residues" evidence="1">
    <location>
        <begin position="21"/>
        <end position="30"/>
    </location>
</feature>
<reference evidence="2" key="2">
    <citation type="submission" date="2023-04" db="EMBL/GenBank/DDBJ databases">
        <authorList>
            <person name="Bruccoleri R.E."/>
            <person name="Oakeley E.J."/>
            <person name="Faust A.-M."/>
            <person name="Dessus-Babus S."/>
            <person name="Altorfer M."/>
            <person name="Burckhardt D."/>
            <person name="Oertli M."/>
            <person name="Naumann U."/>
            <person name="Petersen F."/>
            <person name="Wong J."/>
        </authorList>
    </citation>
    <scope>NUCLEOTIDE SEQUENCE</scope>
    <source>
        <strain evidence="2">GSM-AAB239-AS_SAM_17_03QT</strain>
        <tissue evidence="2">Leaf</tissue>
    </source>
</reference>
<proteinExistence type="predicted"/>
<comment type="caution">
    <text evidence="2">The sequence shown here is derived from an EMBL/GenBank/DDBJ whole genome shotgun (WGS) entry which is preliminary data.</text>
</comment>
<dbReference type="AlphaFoldDB" id="A0AAX6ECC0"/>
<name>A0AAX6ECC0_IRIPA</name>
<gene>
    <name evidence="2" type="ORF">M6B38_195620</name>
</gene>
<accession>A0AAX6ECC0</accession>
<evidence type="ECO:0000313" key="3">
    <source>
        <dbReference type="Proteomes" id="UP001140949"/>
    </source>
</evidence>